<dbReference type="Proteomes" id="UP000486351">
    <property type="component" value="Unassembled WGS sequence"/>
</dbReference>
<accession>A0A6G0RL62</accession>
<evidence type="ECO:0000313" key="2">
    <source>
        <dbReference type="Proteomes" id="UP000486351"/>
    </source>
</evidence>
<evidence type="ECO:0000313" key="1">
    <source>
        <dbReference type="EMBL" id="KAE9336350.1"/>
    </source>
</evidence>
<comment type="caution">
    <text evidence="1">The sequence shown here is derived from an EMBL/GenBank/DDBJ whole genome shotgun (WGS) entry which is preliminary data.</text>
</comment>
<sequence length="91" mass="9485">MMSPPMLSNASAVCWSSSFTARCNAVSPVERSWWLMSPPLPTNALNISTVVPPAHAAHIIGVISPSSAIVGSAPCASSTRTTSTRFTRAAQ</sequence>
<protein>
    <submittedName>
        <fullName evidence="1">Uncharacterized protein</fullName>
    </submittedName>
</protein>
<proteinExistence type="predicted"/>
<dbReference type="EMBL" id="QXFY01000756">
    <property type="protein sequence ID" value="KAE9336350.1"/>
    <property type="molecule type" value="Genomic_DNA"/>
</dbReference>
<reference evidence="1 2" key="1">
    <citation type="submission" date="2018-09" db="EMBL/GenBank/DDBJ databases">
        <title>Genomic investigation of the strawberry pathogen Phytophthora fragariae indicates pathogenicity is determined by transcriptional variation in three key races.</title>
        <authorList>
            <person name="Adams T.M."/>
            <person name="Armitage A.D."/>
            <person name="Sobczyk M.K."/>
            <person name="Bates H.J."/>
            <person name="Dunwell J.M."/>
            <person name="Nellist C.F."/>
            <person name="Harrison R.J."/>
        </authorList>
    </citation>
    <scope>NUCLEOTIDE SEQUENCE [LARGE SCALE GENOMIC DNA]</scope>
    <source>
        <strain evidence="1 2">NOV-77</strain>
    </source>
</reference>
<organism evidence="1 2">
    <name type="scientific">Phytophthora fragariae</name>
    <dbReference type="NCBI Taxonomy" id="53985"/>
    <lineage>
        <taxon>Eukaryota</taxon>
        <taxon>Sar</taxon>
        <taxon>Stramenopiles</taxon>
        <taxon>Oomycota</taxon>
        <taxon>Peronosporomycetes</taxon>
        <taxon>Peronosporales</taxon>
        <taxon>Peronosporaceae</taxon>
        <taxon>Phytophthora</taxon>
    </lineage>
</organism>
<gene>
    <name evidence="1" type="ORF">PF008_g13062</name>
</gene>
<dbReference type="AlphaFoldDB" id="A0A6G0RL62"/>
<name>A0A6G0RL62_9STRA</name>